<dbReference type="InterPro" id="IPR001584">
    <property type="entry name" value="Integrase_cat-core"/>
</dbReference>
<accession>A0A0R3Q1T1</accession>
<dbReference type="Pfam" id="PF17921">
    <property type="entry name" value="Integrase_H2C2"/>
    <property type="match status" value="1"/>
</dbReference>
<sequence>MSTYREAKQIFKDLNMNLREFLSNDKDFLQQIPQKDKASNTLNNLTSITNITILSDSEIALNWIRSNEAHNSAGVLVKNRMKEIRRIVENIPTPVQFGYIGTDQNAADCATRGLNKIELKDHIWWKGPAFIREPHSQNDQRLFTLEQKRIQKAQVSTTTTIATTPVEELLGWKRFNRLGRAKRTITYVLRFISRSGSKLPKKLRSRIYKNIPELQAMSTETYVTAIEQEAALRVLIRNHQTVYLSSQSMKDYKHLKPYQDEWGLIRCKGRLNKADLPRETQQPILICSKTALAELIVVEAHLPFHNATSHTIAKARERFWMTSIRQIAKKVIRRCLPCQKMNSLPYNYPSMDDLPERKVRRSRPFEHVGVDYFGPLTAKNSEGTTNVYGIIITCATTRLLHLELVKNVTTNDFLLALRRFFARRGVPKTITSDNASNFLLSEQILQDTVLPVSKDSSLASTMATRGVTWRTITPYAPWQGGFYERLIKSVKYSLYKVLQKTIPTTEELETLLVEIEGNLNSRPLTYQEEGPDNFVALRPIDFIQRDMIITYPFEFSREEEGDKTYLPHQEAVLLRTRKEVQDALASSHEMTEHYWNVWSREYLKGLRETHKLNINNKRGTRTNPTIGTVVLIQDPALPRNAWRTARIIDLKQTETGTIREAQLKLQSGRIIRRPINLLIPLELEDSPAEKRSGTNDETESP</sequence>
<name>A0A0R3Q1T1_ANGCS</name>
<dbReference type="InterPro" id="IPR040676">
    <property type="entry name" value="DUF5641"/>
</dbReference>
<reference evidence="2 3" key="2">
    <citation type="submission" date="2018-11" db="EMBL/GenBank/DDBJ databases">
        <authorList>
            <consortium name="Pathogen Informatics"/>
        </authorList>
    </citation>
    <scope>NUCLEOTIDE SEQUENCE [LARGE SCALE GENOMIC DNA]</scope>
    <source>
        <strain evidence="2 3">Costa Rica</strain>
    </source>
</reference>
<reference evidence="4" key="1">
    <citation type="submission" date="2017-02" db="UniProtKB">
        <authorList>
            <consortium name="WormBaseParasite"/>
        </authorList>
    </citation>
    <scope>IDENTIFICATION</scope>
</reference>
<keyword evidence="3" id="KW-1185">Reference proteome</keyword>
<dbReference type="InterPro" id="IPR012337">
    <property type="entry name" value="RNaseH-like_sf"/>
</dbReference>
<dbReference type="GO" id="GO:0015074">
    <property type="term" value="P:DNA integration"/>
    <property type="evidence" value="ECO:0007669"/>
    <property type="project" value="InterPro"/>
</dbReference>
<gene>
    <name evidence="2" type="ORF">ACOC_LOCUS12998</name>
</gene>
<dbReference type="GO" id="GO:0003676">
    <property type="term" value="F:nucleic acid binding"/>
    <property type="evidence" value="ECO:0007669"/>
    <property type="project" value="InterPro"/>
</dbReference>
<dbReference type="InterPro" id="IPR041588">
    <property type="entry name" value="Integrase_H2C2"/>
</dbReference>
<dbReference type="AlphaFoldDB" id="A0A0R3Q1T1"/>
<organism evidence="4">
    <name type="scientific">Angiostrongylus costaricensis</name>
    <name type="common">Nematode worm</name>
    <dbReference type="NCBI Taxonomy" id="334426"/>
    <lineage>
        <taxon>Eukaryota</taxon>
        <taxon>Metazoa</taxon>
        <taxon>Ecdysozoa</taxon>
        <taxon>Nematoda</taxon>
        <taxon>Chromadorea</taxon>
        <taxon>Rhabditida</taxon>
        <taxon>Rhabditina</taxon>
        <taxon>Rhabditomorpha</taxon>
        <taxon>Strongyloidea</taxon>
        <taxon>Metastrongylidae</taxon>
        <taxon>Angiostrongylus</taxon>
    </lineage>
</organism>
<evidence type="ECO:0000313" key="3">
    <source>
        <dbReference type="Proteomes" id="UP000267027"/>
    </source>
</evidence>
<dbReference type="EMBL" id="UYYA01005379">
    <property type="protein sequence ID" value="VDM64583.1"/>
    <property type="molecule type" value="Genomic_DNA"/>
</dbReference>
<proteinExistence type="predicted"/>
<dbReference type="SUPFAM" id="SSF53098">
    <property type="entry name" value="Ribonuclease H-like"/>
    <property type="match status" value="1"/>
</dbReference>
<dbReference type="Pfam" id="PF18701">
    <property type="entry name" value="DUF5641"/>
    <property type="match status" value="1"/>
</dbReference>
<protein>
    <submittedName>
        <fullName evidence="4">Integrase catalytic domain-containing protein</fullName>
    </submittedName>
</protein>
<feature type="domain" description="Integrase catalytic" evidence="1">
    <location>
        <begin position="360"/>
        <end position="547"/>
    </location>
</feature>
<evidence type="ECO:0000313" key="2">
    <source>
        <dbReference type="EMBL" id="VDM64583.1"/>
    </source>
</evidence>
<dbReference type="OMA" id="ENDIELX"/>
<dbReference type="PROSITE" id="PS50994">
    <property type="entry name" value="INTEGRASE"/>
    <property type="match status" value="1"/>
</dbReference>
<evidence type="ECO:0000313" key="4">
    <source>
        <dbReference type="WBParaSite" id="ACOC_0001299701-mRNA-1"/>
    </source>
</evidence>
<dbReference type="Gene3D" id="3.30.420.10">
    <property type="entry name" value="Ribonuclease H-like superfamily/Ribonuclease H"/>
    <property type="match status" value="1"/>
</dbReference>
<evidence type="ECO:0000259" key="1">
    <source>
        <dbReference type="PROSITE" id="PS50994"/>
    </source>
</evidence>
<dbReference type="InterPro" id="IPR036397">
    <property type="entry name" value="RNaseH_sf"/>
</dbReference>
<dbReference type="WBParaSite" id="ACOC_0001299701-mRNA-1">
    <property type="protein sequence ID" value="ACOC_0001299701-mRNA-1"/>
    <property type="gene ID" value="ACOC_0001299701"/>
</dbReference>
<dbReference type="Proteomes" id="UP000267027">
    <property type="component" value="Unassembled WGS sequence"/>
</dbReference>
<dbReference type="PANTHER" id="PTHR47331">
    <property type="entry name" value="PHD-TYPE DOMAIN-CONTAINING PROTEIN"/>
    <property type="match status" value="1"/>
</dbReference>
<dbReference type="STRING" id="334426.A0A0R3Q1T1"/>
<dbReference type="OrthoDB" id="5867845at2759"/>
<dbReference type="Gene3D" id="1.10.340.70">
    <property type="match status" value="1"/>
</dbReference>